<gene>
    <name evidence="4" type="ORF">HMPREF9473_02348</name>
</gene>
<feature type="chain" id="PRO_5039156899" evidence="3">
    <location>
        <begin position="23"/>
        <end position="514"/>
    </location>
</feature>
<protein>
    <submittedName>
        <fullName evidence="4">Uncharacterized protein</fullName>
    </submittedName>
</protein>
<feature type="transmembrane region" description="Helical" evidence="2">
    <location>
        <begin position="408"/>
        <end position="429"/>
    </location>
</feature>
<evidence type="ECO:0000256" key="3">
    <source>
        <dbReference type="SAM" id="SignalP"/>
    </source>
</evidence>
<feature type="compositionally biased region" description="Low complexity" evidence="1">
    <location>
        <begin position="104"/>
        <end position="113"/>
    </location>
</feature>
<dbReference type="AlphaFoldDB" id="G5IFS0"/>
<feature type="region of interest" description="Disordered" evidence="1">
    <location>
        <begin position="104"/>
        <end position="168"/>
    </location>
</feature>
<feature type="transmembrane region" description="Helical" evidence="2">
    <location>
        <begin position="209"/>
        <end position="229"/>
    </location>
</feature>
<feature type="compositionally biased region" description="Low complexity" evidence="1">
    <location>
        <begin position="157"/>
        <end position="168"/>
    </location>
</feature>
<keyword evidence="2" id="KW-0812">Transmembrane</keyword>
<dbReference type="EMBL" id="ADLN01000049">
    <property type="protein sequence ID" value="EHI59668.1"/>
    <property type="molecule type" value="Genomic_DNA"/>
</dbReference>
<keyword evidence="2" id="KW-1133">Transmembrane helix</keyword>
<name>G5IFS0_9FIRM</name>
<accession>G5IFS0</accession>
<organism evidence="4 5">
    <name type="scientific">Hungatella hathewayi WAL-18680</name>
    <dbReference type="NCBI Taxonomy" id="742737"/>
    <lineage>
        <taxon>Bacteria</taxon>
        <taxon>Bacillati</taxon>
        <taxon>Bacillota</taxon>
        <taxon>Clostridia</taxon>
        <taxon>Lachnospirales</taxon>
        <taxon>Lachnospiraceae</taxon>
        <taxon>Hungatella</taxon>
    </lineage>
</organism>
<sequence length="514" mass="56953">MNRTFWPVLGLLCIAMTFPAYAGDINGNEQEIVSVINSQFEKDGIIYRVKQEYIDSAMNYLRQDDIDLMPEDVQMVIGEIYANVQTGVESGYLVEVGRVEAGGAAGTPAGETGKQTSGAAETPEGVTKSDGEAEGNEGAGPDAGPEDGENPEAGTGETPAAPAESEPEPVAQAISILELMDSMPGQNYDYIASDTDKLLESLVIPYKTMWYAMLGLAILLTAGGLLCLWEKCFAAHHHRRLRSILKQALGAELFCLVLAMETLLGIGVGAFHDSAVLNRLNQTEYYRTIYEELRHDTRISFALMDIPDKVMDDAITYERVVMAARQQVDSTLHKGSYQANTAILTERLERDIRSYLEDSSIELTDKAETGLDLLMKRLDEKYTQLLKWPFAPWWVQLADRFVPFMKKAGAGLLIMTVAVHLLLFWIHHYVHRAMRTCGRRILAASVAALLLGAIPYMGNLVVRHEMIPEYMSQFFYGYERGILLAVMMIGAAGILVGIGYLLMARSWKEGKQQQ</sequence>
<dbReference type="HOGENOM" id="CLU_471576_0_0_9"/>
<feature type="transmembrane region" description="Helical" evidence="2">
    <location>
        <begin position="482"/>
        <end position="503"/>
    </location>
</feature>
<reference evidence="4 5" key="1">
    <citation type="submission" date="2011-08" db="EMBL/GenBank/DDBJ databases">
        <title>The Genome Sequence of Clostridium hathewayi WAL-18680.</title>
        <authorList>
            <consortium name="The Broad Institute Genome Sequencing Platform"/>
            <person name="Earl A."/>
            <person name="Ward D."/>
            <person name="Feldgarden M."/>
            <person name="Gevers D."/>
            <person name="Finegold S.M."/>
            <person name="Summanen P.H."/>
            <person name="Molitoris D.R."/>
            <person name="Song M."/>
            <person name="Daigneault M."/>
            <person name="Allen-Vercoe E."/>
            <person name="Young S.K."/>
            <person name="Zeng Q."/>
            <person name="Gargeya S."/>
            <person name="Fitzgerald M."/>
            <person name="Haas B."/>
            <person name="Abouelleil A."/>
            <person name="Alvarado L."/>
            <person name="Arachchi H.M."/>
            <person name="Berlin A."/>
            <person name="Brown A."/>
            <person name="Chapman S.B."/>
            <person name="Chen Z."/>
            <person name="Dunbar C."/>
            <person name="Freedman E."/>
            <person name="Gearin G."/>
            <person name="Gellesch M."/>
            <person name="Goldberg J."/>
            <person name="Griggs A."/>
            <person name="Gujja S."/>
            <person name="Heiman D."/>
            <person name="Howarth C."/>
            <person name="Larson L."/>
            <person name="Lui A."/>
            <person name="MacDonald P.J.P."/>
            <person name="Montmayeur A."/>
            <person name="Murphy C."/>
            <person name="Neiman D."/>
            <person name="Pearson M."/>
            <person name="Priest M."/>
            <person name="Roberts A."/>
            <person name="Saif S."/>
            <person name="Shea T."/>
            <person name="Shenoy N."/>
            <person name="Sisk P."/>
            <person name="Stolte C."/>
            <person name="Sykes S."/>
            <person name="Wortman J."/>
            <person name="Nusbaum C."/>
            <person name="Birren B."/>
        </authorList>
    </citation>
    <scope>NUCLEOTIDE SEQUENCE [LARGE SCALE GENOMIC DNA]</scope>
    <source>
        <strain evidence="4 5">WAL-18680</strain>
    </source>
</reference>
<evidence type="ECO:0000313" key="4">
    <source>
        <dbReference type="EMBL" id="EHI59668.1"/>
    </source>
</evidence>
<evidence type="ECO:0000256" key="1">
    <source>
        <dbReference type="SAM" id="MobiDB-lite"/>
    </source>
</evidence>
<dbReference type="OrthoDB" id="1957648at2"/>
<dbReference type="RefSeq" id="WP_006780328.1">
    <property type="nucleotide sequence ID" value="NZ_CP040506.1"/>
</dbReference>
<feature type="signal peptide" evidence="3">
    <location>
        <begin position="1"/>
        <end position="22"/>
    </location>
</feature>
<evidence type="ECO:0000313" key="5">
    <source>
        <dbReference type="Proteomes" id="UP000005384"/>
    </source>
</evidence>
<feature type="transmembrane region" description="Helical" evidence="2">
    <location>
        <begin position="441"/>
        <end position="462"/>
    </location>
</feature>
<proteinExistence type="predicted"/>
<comment type="caution">
    <text evidence="4">The sequence shown here is derived from an EMBL/GenBank/DDBJ whole genome shotgun (WGS) entry which is preliminary data.</text>
</comment>
<keyword evidence="5" id="KW-1185">Reference proteome</keyword>
<dbReference type="PATRIC" id="fig|742737.3.peg.2372"/>
<evidence type="ECO:0000256" key="2">
    <source>
        <dbReference type="SAM" id="Phobius"/>
    </source>
</evidence>
<keyword evidence="3" id="KW-0732">Signal</keyword>
<dbReference type="Proteomes" id="UP000005384">
    <property type="component" value="Unassembled WGS sequence"/>
</dbReference>
<keyword evidence="2" id="KW-0472">Membrane</keyword>
<feature type="transmembrane region" description="Helical" evidence="2">
    <location>
        <begin position="249"/>
        <end position="271"/>
    </location>
</feature>